<dbReference type="Proteomes" id="UP001372338">
    <property type="component" value="Unassembled WGS sequence"/>
</dbReference>
<evidence type="ECO:0000313" key="3">
    <source>
        <dbReference type="EMBL" id="KAK7281636.1"/>
    </source>
</evidence>
<dbReference type="EMBL" id="JAYWIO010000002">
    <property type="protein sequence ID" value="KAK7281636.1"/>
    <property type="molecule type" value="Genomic_DNA"/>
</dbReference>
<evidence type="ECO:0008006" key="5">
    <source>
        <dbReference type="Google" id="ProtNLM"/>
    </source>
</evidence>
<dbReference type="GO" id="GO:0007165">
    <property type="term" value="P:signal transduction"/>
    <property type="evidence" value="ECO:0007669"/>
    <property type="project" value="InterPro"/>
</dbReference>
<evidence type="ECO:0000259" key="2">
    <source>
        <dbReference type="Pfam" id="PF07714"/>
    </source>
</evidence>
<dbReference type="SUPFAM" id="SSF56112">
    <property type="entry name" value="Protein kinase-like (PK-like)"/>
    <property type="match status" value="1"/>
</dbReference>
<evidence type="ECO:0000259" key="1">
    <source>
        <dbReference type="Pfam" id="PF03822"/>
    </source>
</evidence>
<accession>A0AAN9ILP0</accession>
<dbReference type="Pfam" id="PF07714">
    <property type="entry name" value="PK_Tyr_Ser-Thr"/>
    <property type="match status" value="1"/>
</dbReference>
<dbReference type="PANTHER" id="PTHR48055:SF2">
    <property type="entry name" value="RECEPTOR-LIKE PROTEIN KINASE 7"/>
    <property type="match status" value="1"/>
</dbReference>
<name>A0AAN9ILP0_CROPI</name>
<dbReference type="InterPro" id="IPR004041">
    <property type="entry name" value="NAF_dom"/>
</dbReference>
<gene>
    <name evidence="3" type="ORF">RIF29_09800</name>
</gene>
<dbReference type="Pfam" id="PF03822">
    <property type="entry name" value="NAF"/>
    <property type="match status" value="1"/>
</dbReference>
<keyword evidence="4" id="KW-1185">Reference proteome</keyword>
<sequence>MNDTIAEILDDEWFKMDYKPPVFDEKAETCLDDVEAVFKDCEGFKRETRFTSKSSANEIINKIEEAAKPLGFDVQKKNYKMKLANVKAGRKGNLNVATKYAFTLKVTEKSDVYSFGVVLMELITGKRPNDPSFGENKDISKWVTKTAISYPERESGNTRECRHCSLDKIVDPGLSLAPSDYDEV</sequence>
<dbReference type="InterPro" id="IPR011009">
    <property type="entry name" value="Kinase-like_dom_sf"/>
</dbReference>
<proteinExistence type="predicted"/>
<dbReference type="GO" id="GO:0016020">
    <property type="term" value="C:membrane"/>
    <property type="evidence" value="ECO:0007669"/>
    <property type="project" value="TreeGrafter"/>
</dbReference>
<dbReference type="GO" id="GO:0004672">
    <property type="term" value="F:protein kinase activity"/>
    <property type="evidence" value="ECO:0007669"/>
    <property type="project" value="InterPro"/>
</dbReference>
<dbReference type="Gene3D" id="3.30.310.80">
    <property type="entry name" value="Kinase associated domain 1, KA1"/>
    <property type="match status" value="1"/>
</dbReference>
<dbReference type="AlphaFoldDB" id="A0AAN9ILP0"/>
<organism evidence="3 4">
    <name type="scientific">Crotalaria pallida</name>
    <name type="common">Smooth rattlebox</name>
    <name type="synonym">Crotalaria striata</name>
    <dbReference type="NCBI Taxonomy" id="3830"/>
    <lineage>
        <taxon>Eukaryota</taxon>
        <taxon>Viridiplantae</taxon>
        <taxon>Streptophyta</taxon>
        <taxon>Embryophyta</taxon>
        <taxon>Tracheophyta</taxon>
        <taxon>Spermatophyta</taxon>
        <taxon>Magnoliopsida</taxon>
        <taxon>eudicotyledons</taxon>
        <taxon>Gunneridae</taxon>
        <taxon>Pentapetalae</taxon>
        <taxon>rosids</taxon>
        <taxon>fabids</taxon>
        <taxon>Fabales</taxon>
        <taxon>Fabaceae</taxon>
        <taxon>Papilionoideae</taxon>
        <taxon>50 kb inversion clade</taxon>
        <taxon>genistoids sensu lato</taxon>
        <taxon>core genistoids</taxon>
        <taxon>Crotalarieae</taxon>
        <taxon>Crotalaria</taxon>
    </lineage>
</organism>
<dbReference type="PANTHER" id="PTHR48055">
    <property type="entry name" value="LEUCINE-RICH REPEAT RECEPTOR PROTEIN KINASE EMS1"/>
    <property type="match status" value="1"/>
</dbReference>
<dbReference type="InterPro" id="IPR001245">
    <property type="entry name" value="Ser-Thr/Tyr_kinase_cat_dom"/>
</dbReference>
<feature type="domain" description="Serine-threonine/tyrosine-protein kinase catalytic" evidence="2">
    <location>
        <begin position="100"/>
        <end position="144"/>
    </location>
</feature>
<evidence type="ECO:0000313" key="4">
    <source>
        <dbReference type="Proteomes" id="UP001372338"/>
    </source>
</evidence>
<comment type="caution">
    <text evidence="3">The sequence shown here is derived from an EMBL/GenBank/DDBJ whole genome shotgun (WGS) entry which is preliminary data.</text>
</comment>
<feature type="domain" description="NAF" evidence="1">
    <location>
        <begin position="44"/>
        <end position="76"/>
    </location>
</feature>
<protein>
    <recommendedName>
        <fullName evidence="5">Serine-threonine/tyrosine-protein kinase catalytic domain-containing protein</fullName>
    </recommendedName>
</protein>
<dbReference type="InterPro" id="IPR051564">
    <property type="entry name" value="LRR_receptor-like_kinase"/>
</dbReference>
<reference evidence="3 4" key="1">
    <citation type="submission" date="2024-01" db="EMBL/GenBank/DDBJ databases">
        <title>The genomes of 5 underutilized Papilionoideae crops provide insights into root nodulation and disease resistanc.</title>
        <authorList>
            <person name="Yuan L."/>
        </authorList>
    </citation>
    <scope>NUCLEOTIDE SEQUENCE [LARGE SCALE GENOMIC DNA]</scope>
    <source>
        <strain evidence="3">ZHUSHIDOU_FW_LH</strain>
        <tissue evidence="3">Leaf</tissue>
    </source>
</reference>